<dbReference type="Proteomes" id="UP000619244">
    <property type="component" value="Unassembled WGS sequence"/>
</dbReference>
<protein>
    <submittedName>
        <fullName evidence="2">Uncharacterized protein</fullName>
    </submittedName>
</protein>
<organism evidence="2 3">
    <name type="scientific">Streptomyces minutiscleroticus</name>
    <dbReference type="NCBI Taxonomy" id="68238"/>
    <lineage>
        <taxon>Bacteria</taxon>
        <taxon>Bacillati</taxon>
        <taxon>Actinomycetota</taxon>
        <taxon>Actinomycetes</taxon>
        <taxon>Kitasatosporales</taxon>
        <taxon>Streptomycetaceae</taxon>
        <taxon>Streptomyces</taxon>
    </lineage>
</organism>
<reference evidence="2" key="1">
    <citation type="journal article" date="2014" name="Int. J. Syst. Evol. Microbiol.">
        <title>Complete genome sequence of Corynebacterium casei LMG S-19264T (=DSM 44701T), isolated from a smear-ripened cheese.</title>
        <authorList>
            <consortium name="US DOE Joint Genome Institute (JGI-PGF)"/>
            <person name="Walter F."/>
            <person name="Albersmeier A."/>
            <person name="Kalinowski J."/>
            <person name="Ruckert C."/>
        </authorList>
    </citation>
    <scope>NUCLEOTIDE SEQUENCE</scope>
    <source>
        <strain evidence="2">JCM 4790</strain>
    </source>
</reference>
<gene>
    <name evidence="2" type="ORF">GCM10010358_72480</name>
</gene>
<reference evidence="2" key="2">
    <citation type="submission" date="2020-09" db="EMBL/GenBank/DDBJ databases">
        <authorList>
            <person name="Sun Q."/>
            <person name="Ohkuma M."/>
        </authorList>
    </citation>
    <scope>NUCLEOTIDE SEQUENCE</scope>
    <source>
        <strain evidence="2">JCM 4790</strain>
    </source>
</reference>
<evidence type="ECO:0000313" key="2">
    <source>
        <dbReference type="EMBL" id="GGY09029.1"/>
    </source>
</evidence>
<sequence length="59" mass="6060">MATGPTGRFVHAVHAGSAVPGHDAAIRSLRPSAAEEAPAPARQPMTGRDRRTDTEPTGA</sequence>
<evidence type="ECO:0000256" key="1">
    <source>
        <dbReference type="SAM" id="MobiDB-lite"/>
    </source>
</evidence>
<feature type="compositionally biased region" description="Basic and acidic residues" evidence="1">
    <location>
        <begin position="47"/>
        <end position="59"/>
    </location>
</feature>
<proteinExistence type="predicted"/>
<name>A0A918NZX1_9ACTN</name>
<dbReference type="AlphaFoldDB" id="A0A918NZX1"/>
<keyword evidence="3" id="KW-1185">Reference proteome</keyword>
<comment type="caution">
    <text evidence="2">The sequence shown here is derived from an EMBL/GenBank/DDBJ whole genome shotgun (WGS) entry which is preliminary data.</text>
</comment>
<dbReference type="EMBL" id="BMVU01000069">
    <property type="protein sequence ID" value="GGY09029.1"/>
    <property type="molecule type" value="Genomic_DNA"/>
</dbReference>
<feature type="region of interest" description="Disordered" evidence="1">
    <location>
        <begin position="30"/>
        <end position="59"/>
    </location>
</feature>
<accession>A0A918NZX1</accession>
<evidence type="ECO:0000313" key="3">
    <source>
        <dbReference type="Proteomes" id="UP000619244"/>
    </source>
</evidence>